<evidence type="ECO:0008006" key="3">
    <source>
        <dbReference type="Google" id="ProtNLM"/>
    </source>
</evidence>
<evidence type="ECO:0000313" key="2">
    <source>
        <dbReference type="Proteomes" id="UP000271624"/>
    </source>
</evidence>
<reference evidence="1" key="2">
    <citation type="journal article" date="2019" name="Genome Biol. Evol.">
        <title>Day and night: Metabolic profiles and evolutionary relationships of six axenic non-marine cyanobacteria.</title>
        <authorList>
            <person name="Will S.E."/>
            <person name="Henke P."/>
            <person name="Boedeker C."/>
            <person name="Huang S."/>
            <person name="Brinkmann H."/>
            <person name="Rohde M."/>
            <person name="Jarek M."/>
            <person name="Friedl T."/>
            <person name="Seufert S."/>
            <person name="Schumacher M."/>
            <person name="Overmann J."/>
            <person name="Neumann-Schaal M."/>
            <person name="Petersen J."/>
        </authorList>
    </citation>
    <scope>NUCLEOTIDE SEQUENCE [LARGE SCALE GENOMIC DNA]</scope>
    <source>
        <strain evidence="1">PCC 7102</strain>
    </source>
</reference>
<protein>
    <recommendedName>
        <fullName evidence="3">YgiT-type zinc finger domain-containing protein</fullName>
    </recommendedName>
</protein>
<name>A0A3S1B7U3_9CYAN</name>
<dbReference type="Proteomes" id="UP000271624">
    <property type="component" value="Unassembled WGS sequence"/>
</dbReference>
<dbReference type="RefSeq" id="WP_127081375.1">
    <property type="nucleotide sequence ID" value="NZ_RSCL01000006.1"/>
</dbReference>
<keyword evidence="2" id="KW-1185">Reference proteome</keyword>
<reference evidence="1" key="1">
    <citation type="submission" date="2018-12" db="EMBL/GenBank/DDBJ databases">
        <authorList>
            <person name="Will S."/>
            <person name="Neumann-Schaal M."/>
            <person name="Henke P."/>
        </authorList>
    </citation>
    <scope>NUCLEOTIDE SEQUENCE</scope>
    <source>
        <strain evidence="1">PCC 7102</strain>
    </source>
</reference>
<accession>A0A3S1B7U3</accession>
<dbReference type="AlphaFoldDB" id="A0A3S1B7U3"/>
<dbReference type="EMBL" id="RSCL01000006">
    <property type="protein sequence ID" value="RUT06577.1"/>
    <property type="molecule type" value="Genomic_DNA"/>
</dbReference>
<gene>
    <name evidence="1" type="ORF">DSM106972_028340</name>
</gene>
<organism evidence="1 2">
    <name type="scientific">Dulcicalothrix desertica PCC 7102</name>
    <dbReference type="NCBI Taxonomy" id="232991"/>
    <lineage>
        <taxon>Bacteria</taxon>
        <taxon>Bacillati</taxon>
        <taxon>Cyanobacteriota</taxon>
        <taxon>Cyanophyceae</taxon>
        <taxon>Nostocales</taxon>
        <taxon>Calotrichaceae</taxon>
        <taxon>Dulcicalothrix</taxon>
    </lineage>
</organism>
<dbReference type="OrthoDB" id="466160at2"/>
<comment type="caution">
    <text evidence="1">The sequence shown here is derived from an EMBL/GenBank/DDBJ whole genome shotgun (WGS) entry which is preliminary data.</text>
</comment>
<sequence>MTNDSNEILVEQEVTYTLEMDGKFFIVENVPARVNIETGEQFFSPDTAERLQQIIWNSEEPVRMIETPVYKFAA</sequence>
<proteinExistence type="predicted"/>
<evidence type="ECO:0000313" key="1">
    <source>
        <dbReference type="EMBL" id="RUT06577.1"/>
    </source>
</evidence>